<dbReference type="Proteomes" id="UP000037175">
    <property type="component" value="Unassembled WGS sequence"/>
</dbReference>
<dbReference type="Gene3D" id="1.10.10.10">
    <property type="entry name" value="Winged helix-like DNA-binding domain superfamily/Winged helix DNA-binding domain"/>
    <property type="match status" value="1"/>
</dbReference>
<keyword evidence="7" id="KW-1185">Reference proteome</keyword>
<evidence type="ECO:0000259" key="5">
    <source>
        <dbReference type="PROSITE" id="PS51063"/>
    </source>
</evidence>
<organism evidence="6 7">
    <name type="scientific">Thermincola ferriacetica</name>
    <dbReference type="NCBI Taxonomy" id="281456"/>
    <lineage>
        <taxon>Bacteria</taxon>
        <taxon>Bacillati</taxon>
        <taxon>Bacillota</taxon>
        <taxon>Clostridia</taxon>
        <taxon>Eubacteriales</taxon>
        <taxon>Thermincolaceae</taxon>
        <taxon>Thermincola</taxon>
    </lineage>
</organism>
<dbReference type="SMART" id="SM00100">
    <property type="entry name" value="cNMP"/>
    <property type="match status" value="1"/>
</dbReference>
<dbReference type="InterPro" id="IPR018490">
    <property type="entry name" value="cNMP-bd_dom_sf"/>
</dbReference>
<dbReference type="SUPFAM" id="SSF46785">
    <property type="entry name" value="Winged helix' DNA-binding domain"/>
    <property type="match status" value="1"/>
</dbReference>
<evidence type="ECO:0000256" key="2">
    <source>
        <dbReference type="ARBA" id="ARBA00023125"/>
    </source>
</evidence>
<dbReference type="PROSITE" id="PS51063">
    <property type="entry name" value="HTH_CRP_2"/>
    <property type="match status" value="1"/>
</dbReference>
<evidence type="ECO:0000256" key="3">
    <source>
        <dbReference type="ARBA" id="ARBA00023163"/>
    </source>
</evidence>
<evidence type="ECO:0000313" key="7">
    <source>
        <dbReference type="Proteomes" id="UP000037175"/>
    </source>
</evidence>
<dbReference type="InterPro" id="IPR000595">
    <property type="entry name" value="cNMP-bd_dom"/>
</dbReference>
<dbReference type="PANTHER" id="PTHR24567">
    <property type="entry name" value="CRP FAMILY TRANSCRIPTIONAL REGULATORY PROTEIN"/>
    <property type="match status" value="1"/>
</dbReference>
<dbReference type="AlphaFoldDB" id="A0A0L6W0C4"/>
<dbReference type="GO" id="GO:0003700">
    <property type="term" value="F:DNA-binding transcription factor activity"/>
    <property type="evidence" value="ECO:0007669"/>
    <property type="project" value="TreeGrafter"/>
</dbReference>
<keyword evidence="1" id="KW-0805">Transcription regulation</keyword>
<dbReference type="InterPro" id="IPR012318">
    <property type="entry name" value="HTH_CRP"/>
</dbReference>
<dbReference type="GO" id="GO:0003677">
    <property type="term" value="F:DNA binding"/>
    <property type="evidence" value="ECO:0007669"/>
    <property type="project" value="UniProtKB-KW"/>
</dbReference>
<dbReference type="SMART" id="SM00419">
    <property type="entry name" value="HTH_CRP"/>
    <property type="match status" value="1"/>
</dbReference>
<dbReference type="PROSITE" id="PS50042">
    <property type="entry name" value="CNMP_BINDING_3"/>
    <property type="match status" value="1"/>
</dbReference>
<dbReference type="EMBL" id="LGTE01000019">
    <property type="protein sequence ID" value="KNZ68970.1"/>
    <property type="molecule type" value="Genomic_DNA"/>
</dbReference>
<reference evidence="7" key="1">
    <citation type="submission" date="2015-07" db="EMBL/GenBank/DDBJ databases">
        <title>Complete Genome of Thermincola ferriacetica strain Z-0001T.</title>
        <authorList>
            <person name="Lusk B."/>
            <person name="Badalamenti J.P."/>
            <person name="Parameswaran P."/>
            <person name="Bond D.R."/>
            <person name="Torres C.I."/>
        </authorList>
    </citation>
    <scope>NUCLEOTIDE SEQUENCE [LARGE SCALE GENOMIC DNA]</scope>
    <source>
        <strain evidence="7">Z-0001</strain>
    </source>
</reference>
<dbReference type="CDD" id="cd00092">
    <property type="entry name" value="HTH_CRP"/>
    <property type="match status" value="1"/>
</dbReference>
<evidence type="ECO:0000256" key="1">
    <source>
        <dbReference type="ARBA" id="ARBA00023015"/>
    </source>
</evidence>
<dbReference type="InterPro" id="IPR036390">
    <property type="entry name" value="WH_DNA-bd_sf"/>
</dbReference>
<accession>A0A0L6W0C4</accession>
<feature type="domain" description="HTH crp-type" evidence="5">
    <location>
        <begin position="147"/>
        <end position="220"/>
    </location>
</feature>
<dbReference type="CDD" id="cd00038">
    <property type="entry name" value="CAP_ED"/>
    <property type="match status" value="1"/>
</dbReference>
<protein>
    <submittedName>
        <fullName evidence="6">CarD family transcriptional regulator</fullName>
    </submittedName>
</protein>
<dbReference type="Pfam" id="PF13545">
    <property type="entry name" value="HTH_Crp_2"/>
    <property type="match status" value="1"/>
</dbReference>
<feature type="domain" description="Cyclic nucleotide-binding" evidence="4">
    <location>
        <begin position="13"/>
        <end position="133"/>
    </location>
</feature>
<name>A0A0L6W0C4_9FIRM</name>
<dbReference type="InterPro" id="IPR014710">
    <property type="entry name" value="RmlC-like_jellyroll"/>
</dbReference>
<dbReference type="InterPro" id="IPR036388">
    <property type="entry name" value="WH-like_DNA-bd_sf"/>
</dbReference>
<dbReference type="InterPro" id="IPR050397">
    <property type="entry name" value="Env_Response_Regulators"/>
</dbReference>
<dbReference type="PANTHER" id="PTHR24567:SF74">
    <property type="entry name" value="HTH-TYPE TRANSCRIPTIONAL REGULATOR ARCR"/>
    <property type="match status" value="1"/>
</dbReference>
<gene>
    <name evidence="6" type="ORF">Tfer_2459</name>
</gene>
<dbReference type="Gene3D" id="2.60.120.10">
    <property type="entry name" value="Jelly Rolls"/>
    <property type="match status" value="1"/>
</dbReference>
<evidence type="ECO:0000313" key="6">
    <source>
        <dbReference type="EMBL" id="KNZ68970.1"/>
    </source>
</evidence>
<evidence type="ECO:0000259" key="4">
    <source>
        <dbReference type="PROSITE" id="PS50042"/>
    </source>
</evidence>
<dbReference type="RefSeq" id="WP_083436931.1">
    <property type="nucleotide sequence ID" value="NZ_LGTE01000019.1"/>
</dbReference>
<proteinExistence type="predicted"/>
<keyword evidence="3" id="KW-0804">Transcription</keyword>
<keyword evidence="2" id="KW-0238">DNA-binding</keyword>
<sequence>MPRHLLCLRELPLFQGLSDTDFYSICPGVINRSVAKGQFLFRQGEDHRTVYLIKSGKFKLIQNTEDGREIIISIVGPGEVLGETALFQDHELHFSAVALENARLCGFSRQDLEMVIQRNPGFAVKIISHLARKLNTIMQQVSETSGVSVKEKLLRLLIRLANEYGKVASDMTIIELNITQQEMGNLIGASRVKVSQVLSGLRDAGIVSKHGKYYTIKTDFCLKNAVFSEKQ</sequence>
<dbReference type="GO" id="GO:0005829">
    <property type="term" value="C:cytosol"/>
    <property type="evidence" value="ECO:0007669"/>
    <property type="project" value="TreeGrafter"/>
</dbReference>
<dbReference type="SUPFAM" id="SSF51206">
    <property type="entry name" value="cAMP-binding domain-like"/>
    <property type="match status" value="1"/>
</dbReference>
<comment type="caution">
    <text evidence="6">The sequence shown here is derived from an EMBL/GenBank/DDBJ whole genome shotgun (WGS) entry which is preliminary data.</text>
</comment>
<dbReference type="Pfam" id="PF00027">
    <property type="entry name" value="cNMP_binding"/>
    <property type="match status" value="1"/>
</dbReference>